<feature type="compositionally biased region" description="Polar residues" evidence="1">
    <location>
        <begin position="1041"/>
        <end position="1051"/>
    </location>
</feature>
<evidence type="ECO:0000256" key="1">
    <source>
        <dbReference type="SAM" id="MobiDB-lite"/>
    </source>
</evidence>
<dbReference type="EMBL" id="JAHWGI010001046">
    <property type="protein sequence ID" value="KAK3921703.1"/>
    <property type="molecule type" value="Genomic_DNA"/>
</dbReference>
<keyword evidence="4" id="KW-1185">Reference proteome</keyword>
<feature type="region of interest" description="Disordered" evidence="1">
    <location>
        <begin position="630"/>
        <end position="658"/>
    </location>
</feature>
<evidence type="ECO:0000259" key="2">
    <source>
        <dbReference type="SMART" id="SM01257"/>
    </source>
</evidence>
<feature type="region of interest" description="Disordered" evidence="1">
    <location>
        <begin position="825"/>
        <end position="845"/>
    </location>
</feature>
<dbReference type="GO" id="GO:0005102">
    <property type="term" value="F:signaling receptor binding"/>
    <property type="evidence" value="ECO:0007669"/>
    <property type="project" value="InterPro"/>
</dbReference>
<feature type="domain" description="ITPR-interacting" evidence="2">
    <location>
        <begin position="413"/>
        <end position="566"/>
    </location>
</feature>
<dbReference type="PANTHER" id="PTHR17469">
    <property type="entry name" value="SPERM SPECIFIC ANTIGEN 2-RELATED"/>
    <property type="match status" value="1"/>
</dbReference>
<feature type="compositionally biased region" description="Polar residues" evidence="1">
    <location>
        <begin position="596"/>
        <end position="605"/>
    </location>
</feature>
<proteinExistence type="predicted"/>
<feature type="compositionally biased region" description="Polar residues" evidence="1">
    <location>
        <begin position="768"/>
        <end position="777"/>
    </location>
</feature>
<sequence>MESAAGVKGEGHTQTLQNRVRDVFRRGLQWKWDKDSSSVRGSRDQYGESSHGDEIADAVSQRNWPQFAPIAIQKFRRLFSSDGSSHAPSEHADSNPERLDAEVQPCTKNHDNLEEHCASDMVKMKSEDKKGGEVLKLEEEGGGNSLPVNTSSFTNVRFECSSQVVSKETSKKEQDQDCISGAPSTMASNIEPIKSEILESGLSCEQNLLPMKACDHENISKDLETISNNNPQVDCDVDKSELFLMKSNIDSNCDSATDVLAEKKKEVPSSVTCKETASPNVPMISTTYPSLPCNDSIVPSHEGSANPAIVLSTIDADKLTNQHTKRLVEPLYLNIDPSSGAGLHARKSPVTVQEWVDSIPLSQNLEEDPDGANTEIELSLKQKESQDKGDACPLVTVRPSSSQSGLAADQRREAFSRDVSPSLQSDTGSHGSSVDSYLEARRPDPEEVLLGLGFGGPLHNTEAEVSRIPARFLQQSKVKGVAIDDFLRYQQDLIETFESGYSGYRGLTGGGGGLGVAGESDLISPNALSFIPDRFRLSSSASSPAHRNFPHQSFFPESFSNIPSRFLPRHGGAQIPSVIVAKIMEKLREHERESSVKSSAGSSPRHNTEISKRRFSRAAQRVTILTKMKSRDSIASGPQAHSVLNPDNRKFLDNQGSKSPEVLRKRMIIGQRSFTFDVDGQLIETEANSEEEDAPEMNVAPKPPPPRPLVHKDSVLSSATSLSLTSYDSDSETDEACGLSRKIPEAGSKQQDNQPLLFTPMSAHKENTSSNSFCKSEQSYERRRSSLPSTSDFLGYQPSMNLLKNNGTIVRDCILKNQKKTDFLQTSTPETDSNRKKLQRVKSAPSISPVSSVPFELLQIHQEENVSNSGEVLEENCKNQEKMKMVLLNQSPVLRSSKSSKNILKTHVKRTQLVDVKQLSHYEITDFVLPEDCVSPLTSPESHQSAFSTDDQCNQYLPRMFSMPKSSAMYLDKEMRRKLSLNSSIDSYVAKNVAHSPDLKNWSTSSVSSWESEKEHSSLIGADMDEDHASVFEGNGSYSVIGTSQTDLNAETNRRRGSLKRQQKVDEEDSSIGNPPNANLEVANIAPTQGDSFEMEELAVDDDVKVFRTGSAHSDSSGFQEESNAIANKEKLTRASLVKQLSESEPMLYTQVFPDEPPMHSSEHLKRLSLPVIRVQDESGLIQWRASNFCETINRGSLRRVQSLPSQISHLGLGRLFDSISPGSVTDSIGNMFSSCSDESVIHMPRKSVDVTAEFGKLDLLPLPVAIVECEGEVEALRTPRSKSEHIASISQNLETLKEAQSRIKDALLQVQNNLCSSSSCNMSAAIQQVALVIQHQNNLCSQLEGLKTNLLSTVNNQSVQGVFSIPSSSIRRNGILEDSSNLPHSPENCVVLSQVVERENRKLQELVRLNVDELAQLRALFERLLPNVKP</sequence>
<reference evidence="3" key="1">
    <citation type="submission" date="2021-07" db="EMBL/GenBank/DDBJ databases">
        <authorList>
            <person name="Catto M.A."/>
            <person name="Jacobson A."/>
            <person name="Kennedy G."/>
            <person name="Labadie P."/>
            <person name="Hunt B.G."/>
            <person name="Srinivasan R."/>
        </authorList>
    </citation>
    <scope>NUCLEOTIDE SEQUENCE</scope>
    <source>
        <strain evidence="3">PL_HMW_Pooled</strain>
        <tissue evidence="3">Head</tissue>
    </source>
</reference>
<name>A0AAE1HI96_9NEOP</name>
<feature type="compositionally biased region" description="Polar residues" evidence="1">
    <location>
        <begin position="419"/>
        <end position="435"/>
    </location>
</feature>
<feature type="region of interest" description="Disordered" evidence="1">
    <location>
        <begin position="590"/>
        <end position="616"/>
    </location>
</feature>
<feature type="region of interest" description="Disordered" evidence="1">
    <location>
        <begin position="687"/>
        <end position="712"/>
    </location>
</feature>
<feature type="compositionally biased region" description="Polar residues" evidence="1">
    <location>
        <begin position="786"/>
        <end position="797"/>
    </location>
</feature>
<feature type="region of interest" description="Disordered" evidence="1">
    <location>
        <begin position="761"/>
        <end position="797"/>
    </location>
</feature>
<dbReference type="InterPro" id="IPR029325">
    <property type="entry name" value="ITPR-bd"/>
</dbReference>
<dbReference type="Proteomes" id="UP001219518">
    <property type="component" value="Unassembled WGS sequence"/>
</dbReference>
<accession>A0AAE1HI96</accession>
<feature type="region of interest" description="Disordered" evidence="1">
    <location>
        <begin position="33"/>
        <end position="54"/>
    </location>
</feature>
<dbReference type="Pfam" id="PF14722">
    <property type="entry name" value="KRAP_IP3R_bind"/>
    <property type="match status" value="1"/>
</dbReference>
<dbReference type="InterPro" id="IPR043444">
    <property type="entry name" value="TESPA1-like"/>
</dbReference>
<feature type="region of interest" description="Disordered" evidence="1">
    <location>
        <begin position="381"/>
        <end position="437"/>
    </location>
</feature>
<feature type="compositionally biased region" description="Basic and acidic residues" evidence="1">
    <location>
        <begin position="381"/>
        <end position="390"/>
    </location>
</feature>
<dbReference type="SMART" id="SM01257">
    <property type="entry name" value="KRAP_IP3R_bind"/>
    <property type="match status" value="1"/>
</dbReference>
<evidence type="ECO:0000313" key="3">
    <source>
        <dbReference type="EMBL" id="KAK3921703.1"/>
    </source>
</evidence>
<reference evidence="3" key="2">
    <citation type="journal article" date="2023" name="BMC Genomics">
        <title>Pest status, molecular evolution, and epigenetic factors derived from the genome assembly of Frankliniella fusca, a thysanopteran phytovirus vector.</title>
        <authorList>
            <person name="Catto M.A."/>
            <person name="Labadie P.E."/>
            <person name="Jacobson A.L."/>
            <person name="Kennedy G.G."/>
            <person name="Srinivasan R."/>
            <person name="Hunt B.G."/>
        </authorList>
    </citation>
    <scope>NUCLEOTIDE SEQUENCE</scope>
    <source>
        <strain evidence="3">PL_HMW_Pooled</strain>
    </source>
</reference>
<organism evidence="3 4">
    <name type="scientific">Frankliniella fusca</name>
    <dbReference type="NCBI Taxonomy" id="407009"/>
    <lineage>
        <taxon>Eukaryota</taxon>
        <taxon>Metazoa</taxon>
        <taxon>Ecdysozoa</taxon>
        <taxon>Arthropoda</taxon>
        <taxon>Hexapoda</taxon>
        <taxon>Insecta</taxon>
        <taxon>Pterygota</taxon>
        <taxon>Neoptera</taxon>
        <taxon>Paraneoptera</taxon>
        <taxon>Thysanoptera</taxon>
        <taxon>Terebrantia</taxon>
        <taxon>Thripoidea</taxon>
        <taxon>Thripidae</taxon>
        <taxon>Frankliniella</taxon>
    </lineage>
</organism>
<evidence type="ECO:0000313" key="4">
    <source>
        <dbReference type="Proteomes" id="UP001219518"/>
    </source>
</evidence>
<dbReference type="PANTHER" id="PTHR17469:SF15">
    <property type="entry name" value="ITPR-INTERACTING DOMAIN-CONTAINING PROTEIN"/>
    <property type="match status" value="1"/>
</dbReference>
<protein>
    <submittedName>
        <fullName evidence="3">Protein TESPA1</fullName>
    </submittedName>
</protein>
<gene>
    <name evidence="3" type="ORF">KUF71_010888</name>
</gene>
<feature type="region of interest" description="Disordered" evidence="1">
    <location>
        <begin position="1041"/>
        <end position="1081"/>
    </location>
</feature>
<comment type="caution">
    <text evidence="3">The sequence shown here is derived from an EMBL/GenBank/DDBJ whole genome shotgun (WGS) entry which is preliminary data.</text>
</comment>